<dbReference type="RefSeq" id="WP_206868333.1">
    <property type="nucleotide sequence ID" value="NZ_BMBA01000001.1"/>
</dbReference>
<reference evidence="3 4" key="1">
    <citation type="journal article" date="2021" name="Int. J. Syst. Evol. Microbiol.">
        <title>Clostridium zeae sp. nov., isolated from corn silage.</title>
        <authorList>
            <person name="Kobayashi H."/>
            <person name="Tanizawa Y."/>
            <person name="Yagura M."/>
            <person name="Sakamoto M."/>
            <person name="Ohkuma M."/>
            <person name="Tohno M."/>
        </authorList>
    </citation>
    <scope>NUCLEOTIDE SEQUENCE [LARGE SCALE GENOMIC DNA]</scope>
    <source>
        <strain evidence="3 4">CSC2</strain>
    </source>
</reference>
<protein>
    <recommendedName>
        <fullName evidence="2">SHOCT domain-containing protein</fullName>
    </recommendedName>
</protein>
<dbReference type="Proteomes" id="UP000663802">
    <property type="component" value="Unassembled WGS sequence"/>
</dbReference>
<feature type="domain" description="SHOCT" evidence="2">
    <location>
        <begin position="54"/>
        <end position="80"/>
    </location>
</feature>
<keyword evidence="1" id="KW-0472">Membrane</keyword>
<accession>A0ABQ1E6F7</accession>
<sequence>MFCNVYGGFRGYGGPNFFMMIPMLIIFLAIIYFVFKAISSKNFNAPIDKYSSNAMDILNERFVKGEIDEEEYSLKKKQLLK</sequence>
<name>A0ABQ1E6F7_9CLOT</name>
<feature type="transmembrane region" description="Helical" evidence="1">
    <location>
        <begin position="17"/>
        <end position="35"/>
    </location>
</feature>
<keyword evidence="1" id="KW-1133">Transmembrane helix</keyword>
<comment type="caution">
    <text evidence="3">The sequence shown here is derived from an EMBL/GenBank/DDBJ whole genome shotgun (WGS) entry which is preliminary data.</text>
</comment>
<organism evidence="3 4">
    <name type="scientific">Clostridium zeae</name>
    <dbReference type="NCBI Taxonomy" id="2759022"/>
    <lineage>
        <taxon>Bacteria</taxon>
        <taxon>Bacillati</taxon>
        <taxon>Bacillota</taxon>
        <taxon>Clostridia</taxon>
        <taxon>Eubacteriales</taxon>
        <taxon>Clostridiaceae</taxon>
        <taxon>Clostridium</taxon>
    </lineage>
</organism>
<dbReference type="Pfam" id="PF09851">
    <property type="entry name" value="SHOCT"/>
    <property type="match status" value="1"/>
</dbReference>
<dbReference type="InterPro" id="IPR018649">
    <property type="entry name" value="SHOCT"/>
</dbReference>
<evidence type="ECO:0000313" key="3">
    <source>
        <dbReference type="EMBL" id="GFZ30362.1"/>
    </source>
</evidence>
<dbReference type="EMBL" id="BMBA01000001">
    <property type="protein sequence ID" value="GFZ30362.1"/>
    <property type="molecule type" value="Genomic_DNA"/>
</dbReference>
<evidence type="ECO:0000259" key="2">
    <source>
        <dbReference type="Pfam" id="PF09851"/>
    </source>
</evidence>
<keyword evidence="4" id="KW-1185">Reference proteome</keyword>
<proteinExistence type="predicted"/>
<keyword evidence="1" id="KW-0812">Transmembrane</keyword>
<evidence type="ECO:0000313" key="4">
    <source>
        <dbReference type="Proteomes" id="UP000663802"/>
    </source>
</evidence>
<gene>
    <name evidence="3" type="ORF">CSC2_08880</name>
</gene>
<evidence type="ECO:0000256" key="1">
    <source>
        <dbReference type="SAM" id="Phobius"/>
    </source>
</evidence>